<feature type="compositionally biased region" description="Low complexity" evidence="1">
    <location>
        <begin position="128"/>
        <end position="141"/>
    </location>
</feature>
<evidence type="ECO:0000259" key="2">
    <source>
        <dbReference type="PROSITE" id="PS50882"/>
    </source>
</evidence>
<gene>
    <name evidence="3" type="ORF">BDV98DRAFT_599595</name>
</gene>
<dbReference type="PANTHER" id="PTHR12357">
    <property type="entry name" value="YTH YT521-B HOMOLOGY DOMAIN-CONTAINING"/>
    <property type="match status" value="1"/>
</dbReference>
<dbReference type="PANTHER" id="PTHR12357:SF89">
    <property type="entry name" value="YTH DOMAIN-CONTAINING FAMILY PROTEIN"/>
    <property type="match status" value="1"/>
</dbReference>
<feature type="compositionally biased region" description="Low complexity" evidence="1">
    <location>
        <begin position="18"/>
        <end position="30"/>
    </location>
</feature>
<feature type="compositionally biased region" description="Polar residues" evidence="1">
    <location>
        <begin position="240"/>
        <end position="261"/>
    </location>
</feature>
<dbReference type="GO" id="GO:0061157">
    <property type="term" value="P:mRNA destabilization"/>
    <property type="evidence" value="ECO:0007669"/>
    <property type="project" value="TreeGrafter"/>
</dbReference>
<feature type="compositionally biased region" description="Polar residues" evidence="1">
    <location>
        <begin position="333"/>
        <end position="349"/>
    </location>
</feature>
<dbReference type="PROSITE" id="PS50882">
    <property type="entry name" value="YTH"/>
    <property type="match status" value="1"/>
</dbReference>
<dbReference type="Pfam" id="PF04146">
    <property type="entry name" value="YTH"/>
    <property type="match status" value="1"/>
</dbReference>
<feature type="region of interest" description="Disordered" evidence="1">
    <location>
        <begin position="284"/>
        <end position="400"/>
    </location>
</feature>
<protein>
    <submittedName>
        <fullName evidence="3">YT521-B-like domain-containing protein</fullName>
    </submittedName>
</protein>
<feature type="compositionally biased region" description="Polar residues" evidence="1">
    <location>
        <begin position="172"/>
        <end position="191"/>
    </location>
</feature>
<name>A0A5C3QZ35_9AGAR</name>
<dbReference type="AlphaFoldDB" id="A0A5C3QZ35"/>
<evidence type="ECO:0000256" key="1">
    <source>
        <dbReference type="SAM" id="MobiDB-lite"/>
    </source>
</evidence>
<dbReference type="GO" id="GO:0003729">
    <property type="term" value="F:mRNA binding"/>
    <property type="evidence" value="ECO:0007669"/>
    <property type="project" value="TreeGrafter"/>
</dbReference>
<dbReference type="GO" id="GO:1990247">
    <property type="term" value="F:N6-methyladenosine-containing RNA reader activity"/>
    <property type="evidence" value="ECO:0007669"/>
    <property type="project" value="TreeGrafter"/>
</dbReference>
<accession>A0A5C3QZ35</accession>
<sequence>MEEASSPNSGGVRRHHTITAASRTARTAAARPEDDQHQQQIWDDDEVVDQTWVGGVGVVGEKSGLHRQASLPTKYNRAFQGSGKSGNVTPKLNSLSAIAGHEGDEEDWERDISTYRNDSQSTEVPEHISGPSPLSPSIGGPASHVPSPPPAESGVRRHQSLTYGAHGHQVRHQLSSSGLKRSGTLQASSNIKHPAQPQPPSPTNAEEDYPYPEEDQYDEEAYYPVAASPRTQQPPPGSGAYSNSPMRRASPWTQGNDWNAGTSAVDDVQRALSALELDNGGSQQQMYNSAQDMGSHPPRFSHNQQNMGQPGRGNMNSGPEFDDRRQMYGGAQSGYSHPSQHQRSHTQGNNDRDERSQAMGGPIWDQNGRMVSGRASNPNLRYGYQQGQQQGPGNIPNVPAIPQQYLQTQQTLPTQAPRLGASSSDPQSQGQGSLGQGNQFNNNNMNAVDVPSLIALKGYNPQTFETRPQFARFFVIKSYTEDDVHKSLKYEIWSSTDPGNKRLDKAFKETAGRGPIYLFFSVNASGHFCGMAEMLTPVDYTKSSTVWASDKWKGVFKVRWIFVRDIPNANLRHIKLNNTQERKPVTNSRDTQELLPDAGQEMLRIFHTHPARTSLLQDFAFYELQSLQKTNQAQQQTSSPPLRATPTHSPPPQSMSPPNSSQQGGYGMQNPSALAYAMPQMTPLMQMQMHMNMSTPGNPYGMPSNQAMHQSVMRDHNPGQNNHANYGNTF</sequence>
<dbReference type="Gene3D" id="3.10.590.10">
    <property type="entry name" value="ph1033 like domains"/>
    <property type="match status" value="1"/>
</dbReference>
<feature type="region of interest" description="Disordered" evidence="1">
    <location>
        <begin position="416"/>
        <end position="443"/>
    </location>
</feature>
<dbReference type="InterPro" id="IPR045168">
    <property type="entry name" value="YTH_prot"/>
</dbReference>
<dbReference type="Proteomes" id="UP000305067">
    <property type="component" value="Unassembled WGS sequence"/>
</dbReference>
<feature type="compositionally biased region" description="Polar residues" evidence="1">
    <location>
        <begin position="630"/>
        <end position="640"/>
    </location>
</feature>
<dbReference type="STRING" id="1884261.A0A5C3QZ35"/>
<evidence type="ECO:0000313" key="3">
    <source>
        <dbReference type="EMBL" id="TFL07283.1"/>
    </source>
</evidence>
<feature type="region of interest" description="Disordered" evidence="1">
    <location>
        <begin position="117"/>
        <end position="211"/>
    </location>
</feature>
<organism evidence="3 4">
    <name type="scientific">Pterulicium gracile</name>
    <dbReference type="NCBI Taxonomy" id="1884261"/>
    <lineage>
        <taxon>Eukaryota</taxon>
        <taxon>Fungi</taxon>
        <taxon>Dikarya</taxon>
        <taxon>Basidiomycota</taxon>
        <taxon>Agaricomycotina</taxon>
        <taxon>Agaricomycetes</taxon>
        <taxon>Agaricomycetidae</taxon>
        <taxon>Agaricales</taxon>
        <taxon>Pleurotineae</taxon>
        <taxon>Pterulaceae</taxon>
        <taxon>Pterulicium</taxon>
    </lineage>
</organism>
<feature type="region of interest" description="Disordered" evidence="1">
    <location>
        <begin position="630"/>
        <end position="670"/>
    </location>
</feature>
<proteinExistence type="predicted"/>
<feature type="compositionally biased region" description="Low complexity" evidence="1">
    <location>
        <begin position="382"/>
        <end position="391"/>
    </location>
</feature>
<keyword evidence="4" id="KW-1185">Reference proteome</keyword>
<dbReference type="InterPro" id="IPR007275">
    <property type="entry name" value="YTH_domain"/>
</dbReference>
<dbReference type="OrthoDB" id="306690at2759"/>
<feature type="region of interest" description="Disordered" evidence="1">
    <location>
        <begin position="227"/>
        <end position="261"/>
    </location>
</feature>
<dbReference type="EMBL" id="ML178814">
    <property type="protein sequence ID" value="TFL07283.1"/>
    <property type="molecule type" value="Genomic_DNA"/>
</dbReference>
<feature type="region of interest" description="Disordered" evidence="1">
    <location>
        <begin position="1"/>
        <end position="43"/>
    </location>
</feature>
<dbReference type="CDD" id="cd21134">
    <property type="entry name" value="YTH"/>
    <property type="match status" value="1"/>
</dbReference>
<reference evidence="3 4" key="1">
    <citation type="journal article" date="2019" name="Nat. Ecol. Evol.">
        <title>Megaphylogeny resolves global patterns of mushroom evolution.</title>
        <authorList>
            <person name="Varga T."/>
            <person name="Krizsan K."/>
            <person name="Foldi C."/>
            <person name="Dima B."/>
            <person name="Sanchez-Garcia M."/>
            <person name="Sanchez-Ramirez S."/>
            <person name="Szollosi G.J."/>
            <person name="Szarkandi J.G."/>
            <person name="Papp V."/>
            <person name="Albert L."/>
            <person name="Andreopoulos W."/>
            <person name="Angelini C."/>
            <person name="Antonin V."/>
            <person name="Barry K.W."/>
            <person name="Bougher N.L."/>
            <person name="Buchanan P."/>
            <person name="Buyck B."/>
            <person name="Bense V."/>
            <person name="Catcheside P."/>
            <person name="Chovatia M."/>
            <person name="Cooper J."/>
            <person name="Damon W."/>
            <person name="Desjardin D."/>
            <person name="Finy P."/>
            <person name="Geml J."/>
            <person name="Haridas S."/>
            <person name="Hughes K."/>
            <person name="Justo A."/>
            <person name="Karasinski D."/>
            <person name="Kautmanova I."/>
            <person name="Kiss B."/>
            <person name="Kocsube S."/>
            <person name="Kotiranta H."/>
            <person name="LaButti K.M."/>
            <person name="Lechner B.E."/>
            <person name="Liimatainen K."/>
            <person name="Lipzen A."/>
            <person name="Lukacs Z."/>
            <person name="Mihaltcheva S."/>
            <person name="Morgado L.N."/>
            <person name="Niskanen T."/>
            <person name="Noordeloos M.E."/>
            <person name="Ohm R.A."/>
            <person name="Ortiz-Santana B."/>
            <person name="Ovrebo C."/>
            <person name="Racz N."/>
            <person name="Riley R."/>
            <person name="Savchenko A."/>
            <person name="Shiryaev A."/>
            <person name="Soop K."/>
            <person name="Spirin V."/>
            <person name="Szebenyi C."/>
            <person name="Tomsovsky M."/>
            <person name="Tulloss R.E."/>
            <person name="Uehling J."/>
            <person name="Grigoriev I.V."/>
            <person name="Vagvolgyi C."/>
            <person name="Papp T."/>
            <person name="Martin F.M."/>
            <person name="Miettinen O."/>
            <person name="Hibbett D.S."/>
            <person name="Nagy L.G."/>
        </authorList>
    </citation>
    <scope>NUCLEOTIDE SEQUENCE [LARGE SCALE GENOMIC DNA]</scope>
    <source>
        <strain evidence="3 4">CBS 309.79</strain>
    </source>
</reference>
<feature type="domain" description="YTH" evidence="2">
    <location>
        <begin position="471"/>
        <end position="606"/>
    </location>
</feature>
<dbReference type="GO" id="GO:0005737">
    <property type="term" value="C:cytoplasm"/>
    <property type="evidence" value="ECO:0007669"/>
    <property type="project" value="TreeGrafter"/>
</dbReference>
<evidence type="ECO:0000313" key="4">
    <source>
        <dbReference type="Proteomes" id="UP000305067"/>
    </source>
</evidence>